<dbReference type="RefSeq" id="WP_184886822.1">
    <property type="nucleotide sequence ID" value="NZ_BAAAHD010000059.1"/>
</dbReference>
<protein>
    <submittedName>
        <fullName evidence="1">Uncharacterized protein</fullName>
    </submittedName>
</protein>
<dbReference type="Proteomes" id="UP000549343">
    <property type="component" value="Unassembled WGS sequence"/>
</dbReference>
<comment type="caution">
    <text evidence="1">The sequence shown here is derived from an EMBL/GenBank/DDBJ whole genome shotgun (WGS) entry which is preliminary data.</text>
</comment>
<dbReference type="EMBL" id="JACHMV010000001">
    <property type="protein sequence ID" value="MBB4776748.1"/>
    <property type="molecule type" value="Genomic_DNA"/>
</dbReference>
<reference evidence="1 2" key="1">
    <citation type="submission" date="2020-08" db="EMBL/GenBank/DDBJ databases">
        <title>Sequencing the genomes of 1000 actinobacteria strains.</title>
        <authorList>
            <person name="Klenk H.-P."/>
        </authorList>
    </citation>
    <scope>NUCLEOTIDE SEQUENCE [LARGE SCALE GENOMIC DNA]</scope>
    <source>
        <strain evidence="1 2">DSM 44772</strain>
    </source>
</reference>
<organism evidence="1 2">
    <name type="scientific">Actinomadura livida</name>
    <dbReference type="NCBI Taxonomy" id="79909"/>
    <lineage>
        <taxon>Bacteria</taxon>
        <taxon>Bacillati</taxon>
        <taxon>Actinomycetota</taxon>
        <taxon>Actinomycetes</taxon>
        <taxon>Streptosporangiales</taxon>
        <taxon>Thermomonosporaceae</taxon>
        <taxon>Actinomadura</taxon>
    </lineage>
</organism>
<sequence>MSTNGETMNELPYMAALAQRHEWAGREYARLTADIVEARLTAHARSAERAARRRALLRDRLDRLGGLRAVRRPRRSRRPGLYCARAAARPAGGAR</sequence>
<name>A0A7W7IHB2_9ACTN</name>
<proteinExistence type="predicted"/>
<dbReference type="AlphaFoldDB" id="A0A7W7IHB2"/>
<gene>
    <name evidence="1" type="ORF">F4557_005166</name>
</gene>
<evidence type="ECO:0000313" key="1">
    <source>
        <dbReference type="EMBL" id="MBB4776748.1"/>
    </source>
</evidence>
<evidence type="ECO:0000313" key="2">
    <source>
        <dbReference type="Proteomes" id="UP000549343"/>
    </source>
</evidence>
<accession>A0A7W7IHB2</accession>